<reference evidence="2 3" key="1">
    <citation type="submission" date="2014-06" db="EMBL/GenBank/DDBJ databases">
        <authorList>
            <person name="Urmite Genomes Urmite Genomes"/>
        </authorList>
    </citation>
    <scope>NUCLEOTIDE SEQUENCE [LARGE SCALE GENOMIC DNA]</scope>
</reference>
<dbReference type="Proteomes" id="UP000044071">
    <property type="component" value="Unassembled WGS sequence"/>
</dbReference>
<evidence type="ECO:0000313" key="2">
    <source>
        <dbReference type="EMBL" id="CDZ79366.1"/>
    </source>
</evidence>
<dbReference type="STRING" id="1034943.BN59_03684"/>
<keyword evidence="1" id="KW-0472">Membrane</keyword>
<evidence type="ECO:0000313" key="3">
    <source>
        <dbReference type="Proteomes" id="UP000044071"/>
    </source>
</evidence>
<name>A0A078L2E6_9GAMM</name>
<keyword evidence="1" id="KW-1133">Transmembrane helix</keyword>
<dbReference type="AlphaFoldDB" id="A0A078L2E6"/>
<proteinExistence type="predicted"/>
<dbReference type="RefSeq" id="WP_141650515.1">
    <property type="nucleotide sequence ID" value="NZ_CCVW01000005.1"/>
</dbReference>
<protein>
    <recommendedName>
        <fullName evidence="4">HNH endonuclease</fullName>
    </recommendedName>
</protein>
<evidence type="ECO:0008006" key="4">
    <source>
        <dbReference type="Google" id="ProtNLM"/>
    </source>
</evidence>
<gene>
    <name evidence="2" type="ORF">BN59_03684</name>
</gene>
<dbReference type="EMBL" id="CCSB01000005">
    <property type="protein sequence ID" value="CDZ79366.1"/>
    <property type="molecule type" value="Genomic_DNA"/>
</dbReference>
<evidence type="ECO:0000256" key="1">
    <source>
        <dbReference type="SAM" id="Phobius"/>
    </source>
</evidence>
<keyword evidence="1" id="KW-0812">Transmembrane</keyword>
<organism evidence="2 3">
    <name type="scientific">Legionella massiliensis</name>
    <dbReference type="NCBI Taxonomy" id="1034943"/>
    <lineage>
        <taxon>Bacteria</taxon>
        <taxon>Pseudomonadati</taxon>
        <taxon>Pseudomonadota</taxon>
        <taxon>Gammaproteobacteria</taxon>
        <taxon>Legionellales</taxon>
        <taxon>Legionellaceae</taxon>
        <taxon>Legionella</taxon>
    </lineage>
</organism>
<accession>A0A078L2E6</accession>
<sequence length="297" mass="34108">MTTGICRLCNLTKPLLKSHIIPKFIFTWLKKTSSTGRIRSSQNMNNPVQDGLKLPWLCSNCEELFSQFEKYFADNVFYPLHNGQKSVTYNSTLLKYAVSIAWRVLNYQIENNQTEHLNQSLLTTSTNALSTWHDYLFNKTNSLGEHEVHFYNFLVDIITPGSNLPTNIHRYLHRAVGFDLKANGTVAFIYIKLPGIIIIAYIMPFPYIKELQKTKICINKGKIEPINGDFPQALWDIITEEAVKTEKLQSSISHKQQEKIDKLYRNNLPKSANSETIKVISKDVKLFGADAVFKKEE</sequence>
<feature type="transmembrane region" description="Helical" evidence="1">
    <location>
        <begin position="187"/>
        <end position="208"/>
    </location>
</feature>
<dbReference type="eggNOG" id="ENOG503340G">
    <property type="taxonomic scope" value="Bacteria"/>
</dbReference>
<keyword evidence="3" id="KW-1185">Reference proteome</keyword>